<reference evidence="1 2" key="1">
    <citation type="journal article" date="2025" name="Microbiol. Resour. Announc.">
        <title>Draft genome sequences for Neonectria magnoliae and Neonectria punicea, canker pathogens of Liriodendron tulipifera and Acer saccharum in West Virginia.</title>
        <authorList>
            <person name="Petronek H.M."/>
            <person name="Kasson M.T."/>
            <person name="Metheny A.M."/>
            <person name="Stauder C.M."/>
            <person name="Lovett B."/>
            <person name="Lynch S.C."/>
            <person name="Garnas J.R."/>
            <person name="Kasson L.R."/>
            <person name="Stajich J.E."/>
        </authorList>
    </citation>
    <scope>NUCLEOTIDE SEQUENCE [LARGE SCALE GENOMIC DNA]</scope>
    <source>
        <strain evidence="1 2">NRRL 64651</strain>
    </source>
</reference>
<dbReference type="SUPFAM" id="SSF52047">
    <property type="entry name" value="RNI-like"/>
    <property type="match status" value="1"/>
</dbReference>
<dbReference type="EMBL" id="JAZAVK010000077">
    <property type="protein sequence ID" value="KAK7425710.1"/>
    <property type="molecule type" value="Genomic_DNA"/>
</dbReference>
<protein>
    <recommendedName>
        <fullName evidence="3">F-box domain-containing protein</fullName>
    </recommendedName>
</protein>
<dbReference type="Proteomes" id="UP001498421">
    <property type="component" value="Unassembled WGS sequence"/>
</dbReference>
<evidence type="ECO:0000313" key="1">
    <source>
        <dbReference type="EMBL" id="KAK7425710.1"/>
    </source>
</evidence>
<accession>A0ABR1HWQ8</accession>
<evidence type="ECO:0008006" key="3">
    <source>
        <dbReference type="Google" id="ProtNLM"/>
    </source>
</evidence>
<name>A0ABR1HWQ8_9HYPO</name>
<evidence type="ECO:0000313" key="2">
    <source>
        <dbReference type="Proteomes" id="UP001498421"/>
    </source>
</evidence>
<comment type="caution">
    <text evidence="1">The sequence shown here is derived from an EMBL/GenBank/DDBJ whole genome shotgun (WGS) entry which is preliminary data.</text>
</comment>
<sequence length="500" mass="57142">MSDNLQTTQHNTFSNLPHEILRLICSQLCTHCFGEPLLWTGREDDNLKQYELQLTLLDLCTTSKLLRSIAQPILHHRIIVPAHCPFTRLVRHLDARPDLALSVKQFSQNDGGDSETFHDLVEFQALTDAARRLQMDSTDDPEFTQAYADAASPSQFCIDLLIALCPNLTTMSLCVSDSGYYGFTTFDFLANRFEKLGDASLPQLRHLRFINATARGFVITNQGVGMMIYAAPNLEQLIFRGTPGVVDRALRPCDIAMLFPKLPLLRALEFQDCAFPNDLPSTFIQRMIKYSPRLEYLRYRAQHAHFGEYVREHLTSSQVLEWLQPRQDVFKYLDINLSDLFRDVHASQQTHLVDKELLANLTHLETLRLDETLFCTHFDDTSNSSQTCLTDVVPKSIKNLVVGIFDESHVWKDLAGLADMAADNGFPNLKYVKVYWNIPKHNQEAREQIWDNFDNEAKRNEPQLRQRFAESAMTFVVADRSYSVAETGGCMLGAEFLNFF</sequence>
<proteinExistence type="predicted"/>
<gene>
    <name evidence="1" type="ORF">QQZ08_007809</name>
</gene>
<keyword evidence="2" id="KW-1185">Reference proteome</keyword>
<organism evidence="1 2">
    <name type="scientific">Neonectria magnoliae</name>
    <dbReference type="NCBI Taxonomy" id="2732573"/>
    <lineage>
        <taxon>Eukaryota</taxon>
        <taxon>Fungi</taxon>
        <taxon>Dikarya</taxon>
        <taxon>Ascomycota</taxon>
        <taxon>Pezizomycotina</taxon>
        <taxon>Sordariomycetes</taxon>
        <taxon>Hypocreomycetidae</taxon>
        <taxon>Hypocreales</taxon>
        <taxon>Nectriaceae</taxon>
        <taxon>Neonectria</taxon>
    </lineage>
</organism>